<dbReference type="Proteomes" id="UP001374584">
    <property type="component" value="Unassembled WGS sequence"/>
</dbReference>
<reference evidence="2 3" key="1">
    <citation type="submission" date="2024-01" db="EMBL/GenBank/DDBJ databases">
        <title>The genomes of 5 underutilized Papilionoideae crops provide insights into root nodulation and disease resistanc.</title>
        <authorList>
            <person name="Jiang F."/>
        </authorList>
    </citation>
    <scope>NUCLEOTIDE SEQUENCE [LARGE SCALE GENOMIC DNA]</scope>
    <source>
        <strain evidence="2">JINMINGXINNONG_FW02</strain>
        <tissue evidence="2">Leaves</tissue>
    </source>
</reference>
<evidence type="ECO:0000256" key="1">
    <source>
        <dbReference type="SAM" id="MobiDB-lite"/>
    </source>
</evidence>
<protein>
    <submittedName>
        <fullName evidence="2">Uncharacterized protein</fullName>
    </submittedName>
</protein>
<dbReference type="EMBL" id="JAYMYR010000006">
    <property type="protein sequence ID" value="KAK7356982.1"/>
    <property type="molecule type" value="Genomic_DNA"/>
</dbReference>
<accession>A0AAN9MM52</accession>
<sequence>MSHLNQIGVWGFKWLWDFKSIQATRNSDVTNKAVHDFKSHQLGVVDLLTQTSGFKKSLRKQYKQKKESKEGGQNNIKMEMEVSDSVTLMEKVDLDGTRRSRESQQEVALSMNQLCNVVQ</sequence>
<organism evidence="2 3">
    <name type="scientific">Phaseolus coccineus</name>
    <name type="common">Scarlet runner bean</name>
    <name type="synonym">Phaseolus multiflorus</name>
    <dbReference type="NCBI Taxonomy" id="3886"/>
    <lineage>
        <taxon>Eukaryota</taxon>
        <taxon>Viridiplantae</taxon>
        <taxon>Streptophyta</taxon>
        <taxon>Embryophyta</taxon>
        <taxon>Tracheophyta</taxon>
        <taxon>Spermatophyta</taxon>
        <taxon>Magnoliopsida</taxon>
        <taxon>eudicotyledons</taxon>
        <taxon>Gunneridae</taxon>
        <taxon>Pentapetalae</taxon>
        <taxon>rosids</taxon>
        <taxon>fabids</taxon>
        <taxon>Fabales</taxon>
        <taxon>Fabaceae</taxon>
        <taxon>Papilionoideae</taxon>
        <taxon>50 kb inversion clade</taxon>
        <taxon>NPAAA clade</taxon>
        <taxon>indigoferoid/millettioid clade</taxon>
        <taxon>Phaseoleae</taxon>
        <taxon>Phaseolus</taxon>
    </lineage>
</organism>
<proteinExistence type="predicted"/>
<evidence type="ECO:0000313" key="2">
    <source>
        <dbReference type="EMBL" id="KAK7356982.1"/>
    </source>
</evidence>
<evidence type="ECO:0000313" key="3">
    <source>
        <dbReference type="Proteomes" id="UP001374584"/>
    </source>
</evidence>
<name>A0AAN9MM52_PHACN</name>
<gene>
    <name evidence="2" type="ORF">VNO80_16263</name>
</gene>
<dbReference type="AlphaFoldDB" id="A0AAN9MM52"/>
<keyword evidence="3" id="KW-1185">Reference proteome</keyword>
<comment type="caution">
    <text evidence="2">The sequence shown here is derived from an EMBL/GenBank/DDBJ whole genome shotgun (WGS) entry which is preliminary data.</text>
</comment>
<feature type="region of interest" description="Disordered" evidence="1">
    <location>
        <begin position="59"/>
        <end position="80"/>
    </location>
</feature>